<dbReference type="AlphaFoldDB" id="A0A160TBR9"/>
<name>A0A160TBR9_9ZZZZ</name>
<reference evidence="1" key="1">
    <citation type="submission" date="2015-10" db="EMBL/GenBank/DDBJ databases">
        <authorList>
            <person name="Gilbert D.G."/>
        </authorList>
    </citation>
    <scope>NUCLEOTIDE SEQUENCE</scope>
</reference>
<keyword evidence="1" id="KW-0238">DNA-binding</keyword>
<dbReference type="GO" id="GO:0003677">
    <property type="term" value="F:DNA binding"/>
    <property type="evidence" value="ECO:0007669"/>
    <property type="project" value="UniProtKB-KW"/>
</dbReference>
<proteinExistence type="predicted"/>
<organism evidence="1">
    <name type="scientific">hydrothermal vent metagenome</name>
    <dbReference type="NCBI Taxonomy" id="652676"/>
    <lineage>
        <taxon>unclassified sequences</taxon>
        <taxon>metagenomes</taxon>
        <taxon>ecological metagenomes</taxon>
    </lineage>
</organism>
<gene>
    <name evidence="1" type="ORF">MGWOODY_Tha2725</name>
</gene>
<dbReference type="EMBL" id="CZQC01000013">
    <property type="protein sequence ID" value="CUS40374.1"/>
    <property type="molecule type" value="Genomic_DNA"/>
</dbReference>
<accession>A0A160TBR9</accession>
<dbReference type="NCBIfam" id="TIGR02647">
    <property type="entry name" value="DNA"/>
    <property type="match status" value="1"/>
</dbReference>
<dbReference type="InterPro" id="IPR013468">
    <property type="entry name" value="CHP02647"/>
</dbReference>
<dbReference type="Pfam" id="PF18918">
    <property type="entry name" value="DUF5669"/>
    <property type="match status" value="1"/>
</dbReference>
<protein>
    <submittedName>
        <fullName evidence="1">DNA-binding protein inhibitor Id-2-related protein</fullName>
    </submittedName>
</protein>
<evidence type="ECO:0000313" key="1">
    <source>
        <dbReference type="EMBL" id="CUS40374.1"/>
    </source>
</evidence>
<sequence length="77" mass="8278">MPYTPDITAELNILARFNLSTTQEGIKIHSSAAPDVIAATERLFNKGLISQADGGYLTELGRNAAEHAQNLLLIIKG</sequence>